<dbReference type="AlphaFoldDB" id="A0A0F9MHP6"/>
<evidence type="ECO:0000313" key="1">
    <source>
        <dbReference type="EMBL" id="KKN05379.1"/>
    </source>
</evidence>
<proteinExistence type="predicted"/>
<organism evidence="1">
    <name type="scientific">marine sediment metagenome</name>
    <dbReference type="NCBI Taxonomy" id="412755"/>
    <lineage>
        <taxon>unclassified sequences</taxon>
        <taxon>metagenomes</taxon>
        <taxon>ecological metagenomes</taxon>
    </lineage>
</organism>
<protein>
    <submittedName>
        <fullName evidence="1">Uncharacterized protein</fullName>
    </submittedName>
</protein>
<sequence length="91" mass="11122">MKKSVKQELDKILKKYVWKSVEEIRWYPISRDQKLSYRFILEFQDNLDLKELENREIIKVKKAKMIIEPAKNILKSVEHQIINKFDLMDLE</sequence>
<accession>A0A0F9MHP6</accession>
<comment type="caution">
    <text evidence="1">The sequence shown here is derived from an EMBL/GenBank/DDBJ whole genome shotgun (WGS) entry which is preliminary data.</text>
</comment>
<dbReference type="EMBL" id="LAZR01004812">
    <property type="protein sequence ID" value="KKN05379.1"/>
    <property type="molecule type" value="Genomic_DNA"/>
</dbReference>
<reference evidence="1" key="1">
    <citation type="journal article" date="2015" name="Nature">
        <title>Complex archaea that bridge the gap between prokaryotes and eukaryotes.</title>
        <authorList>
            <person name="Spang A."/>
            <person name="Saw J.H."/>
            <person name="Jorgensen S.L."/>
            <person name="Zaremba-Niedzwiedzka K."/>
            <person name="Martijn J."/>
            <person name="Lind A.E."/>
            <person name="van Eijk R."/>
            <person name="Schleper C."/>
            <person name="Guy L."/>
            <person name="Ettema T.J."/>
        </authorList>
    </citation>
    <scope>NUCLEOTIDE SEQUENCE</scope>
</reference>
<gene>
    <name evidence="1" type="ORF">LCGC14_1087880</name>
</gene>
<name>A0A0F9MHP6_9ZZZZ</name>